<dbReference type="VEuPathDB" id="VectorBase:BGLAX_031763"/>
<evidence type="ECO:0000313" key="2">
    <source>
        <dbReference type="EnsemblMetazoa" id="BGLB030752-PA"/>
    </source>
</evidence>
<dbReference type="EnsemblMetazoa" id="BGLB030752-RA">
    <property type="protein sequence ID" value="BGLB030752-PA"/>
    <property type="gene ID" value="BGLB030752"/>
</dbReference>
<dbReference type="InterPro" id="IPR029021">
    <property type="entry name" value="Prot-tyrosine_phosphatase-like"/>
</dbReference>
<reference evidence="2" key="1">
    <citation type="submission" date="2020-05" db="UniProtKB">
        <authorList>
            <consortium name="EnsemblMetazoa"/>
        </authorList>
    </citation>
    <scope>IDENTIFICATION</scope>
    <source>
        <strain evidence="2">BB02</strain>
    </source>
</reference>
<name>A0A2C9LG01_BIOGL</name>
<dbReference type="OrthoDB" id="2017893at2759"/>
<proteinExistence type="predicted"/>
<feature type="compositionally biased region" description="Basic and acidic residues" evidence="1">
    <location>
        <begin position="14"/>
        <end position="26"/>
    </location>
</feature>
<protein>
    <submittedName>
        <fullName evidence="2">Uncharacterized protein</fullName>
    </submittedName>
</protein>
<sequence length="359" mass="41300">MYATGTKASGGKGAADDVEKMEEERPVSDMEYCSAKDAWEKLRIRIKWTDPPISGDASTCMMSPLTIKLCIECEKPIILRNFSAFVWTHVYHQEAKTTVNKPSDKIVTLSSTRTIVVEDCEQFFKTLQDNPKGIYREIELKYKEDSRKWDETGLTTYEFSTVVYPTCFGEYRLTYNVKYIRPDNVKVMVWANEFQDDCRLLVTDPDPGNEWMKEISFSQMTQNMFLGNYKSILAAEDLGFDAVLNFDPETEMEADSVLSANITRAFQAMEVGTGAAFELPPEKIQDLVKWLWNVYPKYQKILIGDRDGISHAGSAMTSYIFANNPNLTFEEAYRYVSSRRFIYCHKGLKEILMESYPRD</sequence>
<dbReference type="Gene3D" id="3.90.190.10">
    <property type="entry name" value="Protein tyrosine phosphatase superfamily"/>
    <property type="match status" value="1"/>
</dbReference>
<dbReference type="Proteomes" id="UP000076420">
    <property type="component" value="Unassembled WGS sequence"/>
</dbReference>
<dbReference type="SUPFAM" id="SSF52799">
    <property type="entry name" value="(Phosphotyrosine protein) phosphatases II"/>
    <property type="match status" value="1"/>
</dbReference>
<feature type="region of interest" description="Disordered" evidence="1">
    <location>
        <begin position="1"/>
        <end position="26"/>
    </location>
</feature>
<dbReference type="RefSeq" id="XP_013072352.2">
    <property type="nucleotide sequence ID" value="XM_013216898.2"/>
</dbReference>
<dbReference type="AlphaFoldDB" id="A0A2C9LG01"/>
<accession>A0A2C9LG01</accession>
<dbReference type="KEGG" id="bgt:106059317"/>
<organism evidence="2 3">
    <name type="scientific">Biomphalaria glabrata</name>
    <name type="common">Bloodfluke planorb</name>
    <name type="synonym">Freshwater snail</name>
    <dbReference type="NCBI Taxonomy" id="6526"/>
    <lineage>
        <taxon>Eukaryota</taxon>
        <taxon>Metazoa</taxon>
        <taxon>Spiralia</taxon>
        <taxon>Lophotrochozoa</taxon>
        <taxon>Mollusca</taxon>
        <taxon>Gastropoda</taxon>
        <taxon>Heterobranchia</taxon>
        <taxon>Euthyneura</taxon>
        <taxon>Panpulmonata</taxon>
        <taxon>Hygrophila</taxon>
        <taxon>Lymnaeoidea</taxon>
        <taxon>Planorbidae</taxon>
        <taxon>Biomphalaria</taxon>
    </lineage>
</organism>
<dbReference type="VEuPathDB" id="VectorBase:BGLB030752"/>
<gene>
    <name evidence="2" type="primary">106059317</name>
</gene>
<evidence type="ECO:0000256" key="1">
    <source>
        <dbReference type="SAM" id="MobiDB-lite"/>
    </source>
</evidence>
<evidence type="ECO:0000313" key="3">
    <source>
        <dbReference type="Proteomes" id="UP000076420"/>
    </source>
</evidence>